<keyword evidence="7 12" id="KW-0863">Zinc-finger</keyword>
<evidence type="ECO:0000256" key="8">
    <source>
        <dbReference type="ARBA" id="ARBA00022833"/>
    </source>
</evidence>
<name>A6TSH0_ALKMQ</name>
<dbReference type="eggNOG" id="COG0358">
    <property type="taxonomic scope" value="Bacteria"/>
</dbReference>
<dbReference type="Gene3D" id="1.10.860.10">
    <property type="entry name" value="DNAb Helicase, Chain A"/>
    <property type="match status" value="1"/>
</dbReference>
<dbReference type="PIRSF" id="PIRSF002811">
    <property type="entry name" value="DnaG"/>
    <property type="match status" value="1"/>
</dbReference>
<dbReference type="Pfam" id="PF08275">
    <property type="entry name" value="DNAG_N"/>
    <property type="match status" value="1"/>
</dbReference>
<keyword evidence="11 12" id="KW-0804">Transcription</keyword>
<evidence type="ECO:0000256" key="4">
    <source>
        <dbReference type="ARBA" id="ARBA00022695"/>
    </source>
</evidence>
<keyword evidence="5 12" id="KW-0235">DNA replication</keyword>
<dbReference type="InterPro" id="IPR013264">
    <property type="entry name" value="DNAG_N"/>
</dbReference>
<dbReference type="PANTHER" id="PTHR30313">
    <property type="entry name" value="DNA PRIMASE"/>
    <property type="match status" value="1"/>
</dbReference>
<dbReference type="FunFam" id="3.90.980.10:FF:000001">
    <property type="entry name" value="DNA primase"/>
    <property type="match status" value="1"/>
</dbReference>
<dbReference type="SUPFAM" id="SSF57783">
    <property type="entry name" value="Zinc beta-ribbon"/>
    <property type="match status" value="1"/>
</dbReference>
<dbReference type="InterPro" id="IPR050219">
    <property type="entry name" value="DnaG_primase"/>
</dbReference>
<dbReference type="InterPro" id="IPR006171">
    <property type="entry name" value="TOPRIM_dom"/>
</dbReference>
<dbReference type="Gene3D" id="3.40.1360.10">
    <property type="match status" value="1"/>
</dbReference>
<dbReference type="GO" id="GO:1990077">
    <property type="term" value="C:primosome complex"/>
    <property type="evidence" value="ECO:0007669"/>
    <property type="project" value="UniProtKB-KW"/>
</dbReference>
<evidence type="ECO:0000256" key="10">
    <source>
        <dbReference type="ARBA" id="ARBA00023125"/>
    </source>
</evidence>
<feature type="domain" description="Toprim" evidence="15">
    <location>
        <begin position="258"/>
        <end position="341"/>
    </location>
</feature>
<dbReference type="EC" id="2.7.7.101" evidence="12"/>
<evidence type="ECO:0000256" key="1">
    <source>
        <dbReference type="ARBA" id="ARBA00022478"/>
    </source>
</evidence>
<sequence length="611" mass="70758">MEKGFPEELIDEIKAQNEITDVISQYISLKRIGSSNKALCPFHNEKTPSFNVSTEKQFYKCFGCGEGGDVIQFIMKMENLDFMEAIKMLAQRANIEIPEKDQSLEVAEEMKLRNLFWEINKKAAKYYYHCLTKEKSIALGYLSERGLISKTINTFGLGFAPNEWQGLIQHLTQEGYDLKDIEKCGLIIPKKEQSGYYDRFRNRIIFPIFDIRGNVVGFGGRVLDDSLPKYLNSPETKLFNKSRILYGLNIARKYMTTRQLILVEGYMDVIPLYQQGFKNVVAALGTSLTKEHAQVLKRYCDDVILCFDGDEAGIKATLRSIEILKNGDFNIKVMMMPKGVDPDTYIQSKGKEGFQRAINAALNVVDYQIMLAKEKYPQDKVEGRVNLARDIAKIIKQIKSPIEKEAYIQKVSQETGINQDAIALEVYGHQKKQKPNSETKKYSSNYNRNNNSKYKYIEALPPVEQKGHTIIEKQLIKFMLLNINAIPHLMEKVEAEDFTIGKHQLIVEYIYENHQNLQGTQQLVEHYPDLKETMTDLLHIEIQHIDMNKAIDQYLRNLKRYKLLYEIRQLQQREKDILNNSNLNKEEVEKELLEIGIEIMKKKLELQRIQA</sequence>
<feature type="zinc finger region" description="CHC2-type" evidence="12 14">
    <location>
        <begin position="40"/>
        <end position="64"/>
    </location>
</feature>
<evidence type="ECO:0000256" key="7">
    <source>
        <dbReference type="ARBA" id="ARBA00022771"/>
    </source>
</evidence>
<dbReference type="Pfam" id="PF01807">
    <property type="entry name" value="Zn_ribbon_DnaG"/>
    <property type="match status" value="1"/>
</dbReference>
<keyword evidence="1 12" id="KW-0240">DNA-directed RNA polymerase</keyword>
<proteinExistence type="inferred from homology"/>
<keyword evidence="8 12" id="KW-0862">Zinc</keyword>
<dbReference type="InterPro" id="IPR030846">
    <property type="entry name" value="DnaG_bac"/>
</dbReference>
<keyword evidence="9" id="KW-0460">Magnesium</keyword>
<keyword evidence="17" id="KW-1185">Reference proteome</keyword>
<dbReference type="HAMAP" id="MF_00974">
    <property type="entry name" value="DNA_primase_DnaG"/>
    <property type="match status" value="1"/>
</dbReference>
<dbReference type="FunFam" id="3.90.580.10:FF:000001">
    <property type="entry name" value="DNA primase"/>
    <property type="match status" value="1"/>
</dbReference>
<dbReference type="InterPro" id="IPR006295">
    <property type="entry name" value="DNA_primase_DnaG"/>
</dbReference>
<protein>
    <recommendedName>
        <fullName evidence="12 13">DNA primase</fullName>
        <ecNumber evidence="12">2.7.7.101</ecNumber>
    </recommendedName>
</protein>
<organism evidence="16 17">
    <name type="scientific">Alkaliphilus metalliredigens (strain QYMF)</name>
    <dbReference type="NCBI Taxonomy" id="293826"/>
    <lineage>
        <taxon>Bacteria</taxon>
        <taxon>Bacillati</taxon>
        <taxon>Bacillota</taxon>
        <taxon>Clostridia</taxon>
        <taxon>Peptostreptococcales</taxon>
        <taxon>Natronincolaceae</taxon>
        <taxon>Alkaliphilus</taxon>
    </lineage>
</organism>
<keyword evidence="3 12" id="KW-0808">Transferase</keyword>
<dbReference type="RefSeq" id="WP_012064106.1">
    <property type="nucleotide sequence ID" value="NC_009633.1"/>
</dbReference>
<evidence type="ECO:0000256" key="5">
    <source>
        <dbReference type="ARBA" id="ARBA00022705"/>
    </source>
</evidence>
<dbReference type="Gene3D" id="3.90.580.10">
    <property type="entry name" value="Zinc finger, CHC2-type domain"/>
    <property type="match status" value="1"/>
</dbReference>
<dbReference type="GO" id="GO:0006269">
    <property type="term" value="P:DNA replication, synthesis of primer"/>
    <property type="evidence" value="ECO:0007669"/>
    <property type="project" value="UniProtKB-UniRule"/>
</dbReference>
<dbReference type="Gene3D" id="3.90.980.10">
    <property type="entry name" value="DNA primase, catalytic core, N-terminal domain"/>
    <property type="match status" value="1"/>
</dbReference>
<dbReference type="InterPro" id="IPR019475">
    <property type="entry name" value="DNA_primase_DnaB-bd"/>
</dbReference>
<dbReference type="InterPro" id="IPR002694">
    <property type="entry name" value="Znf_CHC2"/>
</dbReference>
<dbReference type="GO" id="GO:0003677">
    <property type="term" value="F:DNA binding"/>
    <property type="evidence" value="ECO:0007669"/>
    <property type="project" value="UniProtKB-KW"/>
</dbReference>
<dbReference type="KEGG" id="amt:Amet_2994"/>
<dbReference type="OrthoDB" id="9803773at2"/>
<evidence type="ECO:0000256" key="2">
    <source>
        <dbReference type="ARBA" id="ARBA00022515"/>
    </source>
</evidence>
<evidence type="ECO:0000256" key="13">
    <source>
        <dbReference type="PIRNR" id="PIRNR002811"/>
    </source>
</evidence>
<dbReference type="AlphaFoldDB" id="A6TSH0"/>
<comment type="cofactor">
    <cofactor evidence="12 13 14">
        <name>Zn(2+)</name>
        <dbReference type="ChEBI" id="CHEBI:29105"/>
    </cofactor>
    <text evidence="12 13 14">Binds 1 zinc ion per monomer.</text>
</comment>
<dbReference type="InterPro" id="IPR034151">
    <property type="entry name" value="TOPRIM_DnaG_bac"/>
</dbReference>
<dbReference type="CDD" id="cd03364">
    <property type="entry name" value="TOPRIM_DnaG_primases"/>
    <property type="match status" value="1"/>
</dbReference>
<dbReference type="FunFam" id="3.40.1360.10:FF:000002">
    <property type="entry name" value="DNA primase"/>
    <property type="match status" value="1"/>
</dbReference>
<keyword evidence="6 12" id="KW-0479">Metal-binding</keyword>
<evidence type="ECO:0000256" key="12">
    <source>
        <dbReference type="HAMAP-Rule" id="MF_00974"/>
    </source>
</evidence>
<reference evidence="17" key="1">
    <citation type="journal article" date="2016" name="Genome Announc.">
        <title>Complete genome sequence of Alkaliphilus metalliredigens strain QYMF, an alkaliphilic and metal-reducing bacterium isolated from borax-contaminated leachate ponds.</title>
        <authorList>
            <person name="Hwang C."/>
            <person name="Copeland A."/>
            <person name="Lucas S."/>
            <person name="Lapidus A."/>
            <person name="Barry K."/>
            <person name="Detter J.C."/>
            <person name="Glavina Del Rio T."/>
            <person name="Hammon N."/>
            <person name="Israni S."/>
            <person name="Dalin E."/>
            <person name="Tice H."/>
            <person name="Pitluck S."/>
            <person name="Chertkov O."/>
            <person name="Brettin T."/>
            <person name="Bruce D."/>
            <person name="Han C."/>
            <person name="Schmutz J."/>
            <person name="Larimer F."/>
            <person name="Land M.L."/>
            <person name="Hauser L."/>
            <person name="Kyrpides N."/>
            <person name="Mikhailova N."/>
            <person name="Ye Q."/>
            <person name="Zhou J."/>
            <person name="Richardson P."/>
            <person name="Fields M.W."/>
        </authorList>
    </citation>
    <scope>NUCLEOTIDE SEQUENCE [LARGE SCALE GENOMIC DNA]</scope>
    <source>
        <strain evidence="17">QYMF</strain>
    </source>
</reference>
<evidence type="ECO:0000259" key="15">
    <source>
        <dbReference type="PROSITE" id="PS50880"/>
    </source>
</evidence>
<dbReference type="Proteomes" id="UP000001572">
    <property type="component" value="Chromosome"/>
</dbReference>
<dbReference type="EMBL" id="CP000724">
    <property type="protein sequence ID" value="ABR49138.1"/>
    <property type="molecule type" value="Genomic_DNA"/>
</dbReference>
<comment type="domain">
    <text evidence="12">Contains an N-terminal zinc-binding domain, a central core domain that contains the primase activity, and a C-terminal DnaB-binding domain.</text>
</comment>
<evidence type="ECO:0000256" key="11">
    <source>
        <dbReference type="ARBA" id="ARBA00023163"/>
    </source>
</evidence>
<dbReference type="GO" id="GO:0003899">
    <property type="term" value="F:DNA-directed RNA polymerase activity"/>
    <property type="evidence" value="ECO:0007669"/>
    <property type="project" value="UniProtKB-UniRule"/>
</dbReference>
<comment type="catalytic activity">
    <reaction evidence="12">
        <text>ssDNA + n NTP = ssDNA/pppN(pN)n-1 hybrid + (n-1) diphosphate.</text>
        <dbReference type="EC" id="2.7.7.101"/>
    </reaction>
</comment>
<dbReference type="GO" id="GO:0000428">
    <property type="term" value="C:DNA-directed RNA polymerase complex"/>
    <property type="evidence" value="ECO:0007669"/>
    <property type="project" value="UniProtKB-KW"/>
</dbReference>
<dbReference type="HOGENOM" id="CLU_013501_3_3_9"/>
<comment type="subunit">
    <text evidence="12">Monomer. Interacts with DnaB.</text>
</comment>
<dbReference type="STRING" id="293826.Amet_2994"/>
<evidence type="ECO:0000256" key="6">
    <source>
        <dbReference type="ARBA" id="ARBA00022723"/>
    </source>
</evidence>
<evidence type="ECO:0000256" key="3">
    <source>
        <dbReference type="ARBA" id="ARBA00022679"/>
    </source>
</evidence>
<dbReference type="InterPro" id="IPR037068">
    <property type="entry name" value="DNA_primase_core_N_sf"/>
</dbReference>
<comment type="function">
    <text evidence="12 13">RNA polymerase that catalyzes the synthesis of short RNA molecules used as primers for DNA polymerase during DNA replication.</text>
</comment>
<dbReference type="SUPFAM" id="SSF56731">
    <property type="entry name" value="DNA primase core"/>
    <property type="match status" value="1"/>
</dbReference>
<dbReference type="Pfam" id="PF10410">
    <property type="entry name" value="DnaB_bind"/>
    <property type="match status" value="1"/>
</dbReference>
<dbReference type="SMART" id="SM00400">
    <property type="entry name" value="ZnF_CHCC"/>
    <property type="match status" value="1"/>
</dbReference>
<dbReference type="NCBIfam" id="TIGR01391">
    <property type="entry name" value="dnaG"/>
    <property type="match status" value="1"/>
</dbReference>
<keyword evidence="4 12" id="KW-0548">Nucleotidyltransferase</keyword>
<dbReference type="PANTHER" id="PTHR30313:SF2">
    <property type="entry name" value="DNA PRIMASE"/>
    <property type="match status" value="1"/>
</dbReference>
<evidence type="ECO:0000313" key="16">
    <source>
        <dbReference type="EMBL" id="ABR49138.1"/>
    </source>
</evidence>
<dbReference type="PROSITE" id="PS50880">
    <property type="entry name" value="TOPRIM"/>
    <property type="match status" value="1"/>
</dbReference>
<dbReference type="InterPro" id="IPR036977">
    <property type="entry name" value="DNA_primase_Znf_CHC2"/>
</dbReference>
<evidence type="ECO:0000313" key="17">
    <source>
        <dbReference type="Proteomes" id="UP000001572"/>
    </source>
</evidence>
<dbReference type="Pfam" id="PF13155">
    <property type="entry name" value="Toprim_2"/>
    <property type="match status" value="1"/>
</dbReference>
<comment type="similarity">
    <text evidence="12 13">Belongs to the DnaG primase family.</text>
</comment>
<evidence type="ECO:0000256" key="9">
    <source>
        <dbReference type="ARBA" id="ARBA00022842"/>
    </source>
</evidence>
<dbReference type="InterPro" id="IPR016136">
    <property type="entry name" value="DNA_helicase_N/primase_C"/>
</dbReference>
<dbReference type="GO" id="GO:0005737">
    <property type="term" value="C:cytoplasm"/>
    <property type="evidence" value="ECO:0007669"/>
    <property type="project" value="TreeGrafter"/>
</dbReference>
<keyword evidence="2 12" id="KW-0639">Primosome</keyword>
<dbReference type="GO" id="GO:0008270">
    <property type="term" value="F:zinc ion binding"/>
    <property type="evidence" value="ECO:0007669"/>
    <property type="project" value="UniProtKB-UniRule"/>
</dbReference>
<dbReference type="SMART" id="SM00493">
    <property type="entry name" value="TOPRIM"/>
    <property type="match status" value="1"/>
</dbReference>
<evidence type="ECO:0000256" key="14">
    <source>
        <dbReference type="PIRSR" id="PIRSR002811-1"/>
    </source>
</evidence>
<gene>
    <name evidence="12" type="primary">dnaG</name>
    <name evidence="16" type="ordered locus">Amet_2994</name>
</gene>
<accession>A6TSH0</accession>
<keyword evidence="10 12" id="KW-0238">DNA-binding</keyword>